<feature type="domain" description="Glycosyltransferase subfamily 4-like N-terminal" evidence="2">
    <location>
        <begin position="23"/>
        <end position="173"/>
    </location>
</feature>
<keyword evidence="3" id="KW-0808">Transferase</keyword>
<dbReference type="RefSeq" id="WP_089273937.1">
    <property type="nucleotide sequence ID" value="NZ_FZNN01000037.1"/>
</dbReference>
<dbReference type="GO" id="GO:0016757">
    <property type="term" value="F:glycosyltransferase activity"/>
    <property type="evidence" value="ECO:0007669"/>
    <property type="project" value="InterPro"/>
</dbReference>
<sequence length="391" mass="42798">MHVVHILTRLLRAGSEENTIATCLWQVEHGHDVTLIHGPDPDPFWKDLYGDRIRFIEFPELIHKIRPFFEYRAIKAMKKLLAQIAPDVIHTHQSKAGIIGRLAASAVPRALVVHGIHIIPFDGVGRAKKAFYIATEKIAARHTDLFVAVSRSVGQAYVDEGICTHVEPVYSGMALDPFRAPSEPEDAADLLGIAPDAQTRPAVVLMLAAFEPRKRHCEFLRAWANVLPKMPPTRLLLAGKGPHEAAVHAEIRALGLEGAVVLCGFRSDPHALVAMADVCVLTSEREGLPRVVVQYITSGTPVVVADLPGIDEIVTHGVNGMVSDPNDMTDTAEKLRALIVDRAQLDRLADGARATDVSNWELDRLGARTTELYEEAIRTRAAAQRPVGTTT</sequence>
<evidence type="ECO:0000313" key="3">
    <source>
        <dbReference type="EMBL" id="SNR85371.1"/>
    </source>
</evidence>
<name>A0A238ZQQ3_9RHOB</name>
<gene>
    <name evidence="3" type="ORF">SAMN06265370_1376</name>
</gene>
<dbReference type="PANTHER" id="PTHR12526">
    <property type="entry name" value="GLYCOSYLTRANSFERASE"/>
    <property type="match status" value="1"/>
</dbReference>
<proteinExistence type="predicted"/>
<feature type="domain" description="Glycosyl transferase family 1" evidence="1">
    <location>
        <begin position="198"/>
        <end position="353"/>
    </location>
</feature>
<dbReference type="OrthoDB" id="7527790at2"/>
<dbReference type="Pfam" id="PF00534">
    <property type="entry name" value="Glycos_transf_1"/>
    <property type="match status" value="1"/>
</dbReference>
<dbReference type="EMBL" id="FZNN01000037">
    <property type="protein sequence ID" value="SNR85371.1"/>
    <property type="molecule type" value="Genomic_DNA"/>
</dbReference>
<evidence type="ECO:0000259" key="1">
    <source>
        <dbReference type="Pfam" id="PF00534"/>
    </source>
</evidence>
<dbReference type="Pfam" id="PF13439">
    <property type="entry name" value="Glyco_transf_4"/>
    <property type="match status" value="1"/>
</dbReference>
<dbReference type="Proteomes" id="UP000198417">
    <property type="component" value="Unassembled WGS sequence"/>
</dbReference>
<protein>
    <submittedName>
        <fullName evidence="3">Glycosyltransferase involved in cell wall bisynthesis</fullName>
    </submittedName>
</protein>
<dbReference type="PANTHER" id="PTHR12526:SF630">
    <property type="entry name" value="GLYCOSYLTRANSFERASE"/>
    <property type="match status" value="1"/>
</dbReference>
<reference evidence="3 4" key="1">
    <citation type="submission" date="2017-06" db="EMBL/GenBank/DDBJ databases">
        <authorList>
            <person name="Kim H.J."/>
            <person name="Triplett B.A."/>
        </authorList>
    </citation>
    <scope>NUCLEOTIDE SEQUENCE [LARGE SCALE GENOMIC DNA]</scope>
    <source>
        <strain evidence="3 4">DSM 29052</strain>
    </source>
</reference>
<keyword evidence="4" id="KW-1185">Reference proteome</keyword>
<dbReference type="SUPFAM" id="SSF53756">
    <property type="entry name" value="UDP-Glycosyltransferase/glycogen phosphorylase"/>
    <property type="match status" value="1"/>
</dbReference>
<organism evidence="3 4">
    <name type="scientific">Puniceibacterium sediminis</name>
    <dbReference type="NCBI Taxonomy" id="1608407"/>
    <lineage>
        <taxon>Bacteria</taxon>
        <taxon>Pseudomonadati</taxon>
        <taxon>Pseudomonadota</taxon>
        <taxon>Alphaproteobacteria</taxon>
        <taxon>Rhodobacterales</taxon>
        <taxon>Paracoccaceae</taxon>
        <taxon>Puniceibacterium</taxon>
    </lineage>
</organism>
<evidence type="ECO:0000313" key="4">
    <source>
        <dbReference type="Proteomes" id="UP000198417"/>
    </source>
</evidence>
<dbReference type="Gene3D" id="3.40.50.2000">
    <property type="entry name" value="Glycogen Phosphorylase B"/>
    <property type="match status" value="2"/>
</dbReference>
<dbReference type="InterPro" id="IPR001296">
    <property type="entry name" value="Glyco_trans_1"/>
</dbReference>
<accession>A0A238ZQQ3</accession>
<evidence type="ECO:0000259" key="2">
    <source>
        <dbReference type="Pfam" id="PF13439"/>
    </source>
</evidence>
<dbReference type="InterPro" id="IPR028098">
    <property type="entry name" value="Glyco_trans_4-like_N"/>
</dbReference>
<dbReference type="AlphaFoldDB" id="A0A238ZQQ3"/>